<dbReference type="GO" id="GO:0017168">
    <property type="term" value="F:5-oxoprolinase (ATP-hydrolyzing) activity"/>
    <property type="evidence" value="ECO:0007669"/>
    <property type="project" value="TreeGrafter"/>
</dbReference>
<evidence type="ECO:0000259" key="2">
    <source>
        <dbReference type="Pfam" id="PF19278"/>
    </source>
</evidence>
<dbReference type="OrthoDB" id="3643at2759"/>
<name>A0A5M3MFP2_CONPW</name>
<reference evidence="4" key="1">
    <citation type="journal article" date="2012" name="Science">
        <title>The Paleozoic origin of enzymatic lignin decomposition reconstructed from 31 fungal genomes.</title>
        <authorList>
            <person name="Floudas D."/>
            <person name="Binder M."/>
            <person name="Riley R."/>
            <person name="Barry K."/>
            <person name="Blanchette R.A."/>
            <person name="Henrissat B."/>
            <person name="Martinez A.T."/>
            <person name="Otillar R."/>
            <person name="Spatafora J.W."/>
            <person name="Yadav J.S."/>
            <person name="Aerts A."/>
            <person name="Benoit I."/>
            <person name="Boyd A."/>
            <person name="Carlson A."/>
            <person name="Copeland A."/>
            <person name="Coutinho P.M."/>
            <person name="de Vries R.P."/>
            <person name="Ferreira P."/>
            <person name="Findley K."/>
            <person name="Foster B."/>
            <person name="Gaskell J."/>
            <person name="Glotzer D."/>
            <person name="Gorecki P."/>
            <person name="Heitman J."/>
            <person name="Hesse C."/>
            <person name="Hori C."/>
            <person name="Igarashi K."/>
            <person name="Jurgens J.A."/>
            <person name="Kallen N."/>
            <person name="Kersten P."/>
            <person name="Kohler A."/>
            <person name="Kuees U."/>
            <person name="Kumar T.K.A."/>
            <person name="Kuo A."/>
            <person name="LaButti K."/>
            <person name="Larrondo L.F."/>
            <person name="Lindquist E."/>
            <person name="Ling A."/>
            <person name="Lombard V."/>
            <person name="Lucas S."/>
            <person name="Lundell T."/>
            <person name="Martin R."/>
            <person name="McLaughlin D.J."/>
            <person name="Morgenstern I."/>
            <person name="Morin E."/>
            <person name="Murat C."/>
            <person name="Nagy L.G."/>
            <person name="Nolan M."/>
            <person name="Ohm R.A."/>
            <person name="Patyshakuliyeva A."/>
            <person name="Rokas A."/>
            <person name="Ruiz-Duenas F.J."/>
            <person name="Sabat G."/>
            <person name="Salamov A."/>
            <person name="Samejima M."/>
            <person name="Schmutz J."/>
            <person name="Slot J.C."/>
            <person name="St John F."/>
            <person name="Stenlid J."/>
            <person name="Sun H."/>
            <person name="Sun S."/>
            <person name="Syed K."/>
            <person name="Tsang A."/>
            <person name="Wiebenga A."/>
            <person name="Young D."/>
            <person name="Pisabarro A."/>
            <person name="Eastwood D.C."/>
            <person name="Martin F."/>
            <person name="Cullen D."/>
            <person name="Grigoriev I.V."/>
            <person name="Hibbett D.S."/>
        </authorList>
    </citation>
    <scope>NUCLEOTIDE SEQUENCE [LARGE SCALE GENOMIC DNA]</scope>
    <source>
        <strain evidence="4">RWD-64-598 SS2</strain>
    </source>
</reference>
<feature type="domain" description="Acetophenone carboxylase-like C-terminal" evidence="2">
    <location>
        <begin position="352"/>
        <end position="523"/>
    </location>
</feature>
<feature type="domain" description="Hydantoinase A/oxoprolinase" evidence="1">
    <location>
        <begin position="36"/>
        <end position="332"/>
    </location>
</feature>
<dbReference type="GeneID" id="19203636"/>
<sequence length="543" mass="59029">MYPEHEQQIGKLARKTGFSQISESAALMPMVRLVPRGTSASADAYLTPVLREYLDGFFSGFDESLRDLDVRVPRVEFMGSDGGLVGLKNFSGLKSILSGPAGGVVGYALTSWDEKKKQPIIGLDVGGTSTDVSRFSGHYETVYETTTAGITIQSPQLDINTVAAGGGSCLVFRNGLFAAGPESAGAQPGPACYRRGGPLAVTDANLLLGRLVPDFFHKIFGPNEDQPLDAEASRKAFEELAKDINKQSERETEMGLDEIVYGFIKVANETMCRPIRALTEARGYFTSEHVLASFGGAGGQHACEIARLLGIKTILVHRHSSILSAYGLALADRAPELQEPSSTFYSSSTLPELSARLDKLASCVVDELQAQGFPSDKITTERMLNMRFEGTDTALMVLPTPNDGDGKEDFEAAFKRVYKAEFGFLLRVRVLVDDVKVRGIGKTFDSLGPSVFAEVSDPSFERREVGKDKADATHSTYFDEIGRVEDTPVFLLDKLDVGDEVRGPAMIIDDTQTIVVVPGARALATRRHLYITLDQDKEGDRKE</sequence>
<evidence type="ECO:0000313" key="3">
    <source>
        <dbReference type="EMBL" id="EIW77594.1"/>
    </source>
</evidence>
<dbReference type="InterPro" id="IPR002821">
    <property type="entry name" value="Hydantoinase_A"/>
</dbReference>
<organism evidence="3 4">
    <name type="scientific">Coniophora puteana (strain RWD-64-598)</name>
    <name type="common">Brown rot fungus</name>
    <dbReference type="NCBI Taxonomy" id="741705"/>
    <lineage>
        <taxon>Eukaryota</taxon>
        <taxon>Fungi</taxon>
        <taxon>Dikarya</taxon>
        <taxon>Basidiomycota</taxon>
        <taxon>Agaricomycotina</taxon>
        <taxon>Agaricomycetes</taxon>
        <taxon>Agaricomycetidae</taxon>
        <taxon>Boletales</taxon>
        <taxon>Coniophorineae</taxon>
        <taxon>Coniophoraceae</taxon>
        <taxon>Coniophora</taxon>
    </lineage>
</organism>
<dbReference type="AlphaFoldDB" id="A0A5M3MFP2"/>
<dbReference type="PANTHER" id="PTHR11365:SF2">
    <property type="entry name" value="5-OXOPROLINASE"/>
    <property type="match status" value="1"/>
</dbReference>
<dbReference type="GO" id="GO:0005829">
    <property type="term" value="C:cytosol"/>
    <property type="evidence" value="ECO:0007669"/>
    <property type="project" value="TreeGrafter"/>
</dbReference>
<dbReference type="InterPro" id="IPR045079">
    <property type="entry name" value="Oxoprolinase-like"/>
</dbReference>
<dbReference type="Proteomes" id="UP000053558">
    <property type="component" value="Unassembled WGS sequence"/>
</dbReference>
<dbReference type="RefSeq" id="XP_007771988.1">
    <property type="nucleotide sequence ID" value="XM_007773798.1"/>
</dbReference>
<protein>
    <submittedName>
        <fullName evidence="3">Uncharacterized protein</fullName>
    </submittedName>
</protein>
<evidence type="ECO:0000259" key="1">
    <source>
        <dbReference type="Pfam" id="PF01968"/>
    </source>
</evidence>
<accession>A0A5M3MFP2</accession>
<dbReference type="GO" id="GO:0006749">
    <property type="term" value="P:glutathione metabolic process"/>
    <property type="evidence" value="ECO:0007669"/>
    <property type="project" value="TreeGrafter"/>
</dbReference>
<comment type="caution">
    <text evidence="3">The sequence shown here is derived from an EMBL/GenBank/DDBJ whole genome shotgun (WGS) entry which is preliminary data.</text>
</comment>
<dbReference type="Pfam" id="PF01968">
    <property type="entry name" value="Hydantoinase_A"/>
    <property type="match status" value="1"/>
</dbReference>
<dbReference type="InterPro" id="IPR049517">
    <property type="entry name" value="ACX-like_C"/>
</dbReference>
<gene>
    <name evidence="3" type="ORF">CONPUDRAFT_156800</name>
</gene>
<proteinExistence type="predicted"/>
<dbReference type="OMA" id="INHHPIN"/>
<dbReference type="EMBL" id="JH711583">
    <property type="protein sequence ID" value="EIW77594.1"/>
    <property type="molecule type" value="Genomic_DNA"/>
</dbReference>
<dbReference type="Pfam" id="PF19278">
    <property type="entry name" value="Hydant_A_C"/>
    <property type="match status" value="1"/>
</dbReference>
<keyword evidence="4" id="KW-1185">Reference proteome</keyword>
<evidence type="ECO:0000313" key="4">
    <source>
        <dbReference type="Proteomes" id="UP000053558"/>
    </source>
</evidence>
<dbReference type="PANTHER" id="PTHR11365">
    <property type="entry name" value="5-OXOPROLINASE RELATED"/>
    <property type="match status" value="1"/>
</dbReference>
<dbReference type="KEGG" id="cput:CONPUDRAFT_156800"/>